<sequence>MRKIFESPLPQVDGASRLSDCLQVWELSMRCWTVDPAQRPTAKMCKTTVTYLPRCTPTLANADPMIRSAALLENLGDLESWKGNLEKSSAYLDEAMQLYQEEADTKGIASVLLKRAVAAFRISDYGKVRAIAATALEHYRTLNDTLGIAAASYYLGHSALMMDETEEVDKVLALLQESLKIRRMHSDDVGTVECLETIGQIQTAKGEFQEALSTLAEAVEIASRSGDRLGLANVLNLAGVTHCALSDFDKATDALSEAITINRNVGWEAEVSTNLTHMGVVKLSLGDSRAAEELFQESVSIARQTRDRWRLAQGLEVLGLCFWNQSKLDEAAPPLEEAFLLWQELSKPSETKEIANILAQLRSLQRQWDSALSWHDHVIAVSRGQNRYEEVAQYLIQKGDVLVKARRFDEAALHIEAAIATCRDNGYSWPEERAQLFAIPKTAMKWEGRVPLLYDIRKLQRRLPHLVTASLKLPILISHESP</sequence>
<reference evidence="9" key="2">
    <citation type="submission" date="2015-01" db="EMBL/GenBank/DDBJ databases">
        <title>Evolutionary Origins and Diversification of the Mycorrhizal Mutualists.</title>
        <authorList>
            <consortium name="DOE Joint Genome Institute"/>
            <consortium name="Mycorrhizal Genomics Consortium"/>
            <person name="Kohler A."/>
            <person name="Kuo A."/>
            <person name="Nagy L.G."/>
            <person name="Floudas D."/>
            <person name="Copeland A."/>
            <person name="Barry K.W."/>
            <person name="Cichocki N."/>
            <person name="Veneault-Fourrey C."/>
            <person name="LaButti K."/>
            <person name="Lindquist E.A."/>
            <person name="Lipzen A."/>
            <person name="Lundell T."/>
            <person name="Morin E."/>
            <person name="Murat C."/>
            <person name="Riley R."/>
            <person name="Ohm R."/>
            <person name="Sun H."/>
            <person name="Tunlid A."/>
            <person name="Henrissat B."/>
            <person name="Grigoriev I.V."/>
            <person name="Hibbett D.S."/>
            <person name="Martin F."/>
        </authorList>
    </citation>
    <scope>NUCLEOTIDE SEQUENCE [LARGE SCALE GENOMIC DNA]</scope>
    <source>
        <strain evidence="9">MUT 4182</strain>
    </source>
</reference>
<dbReference type="Proteomes" id="UP000054248">
    <property type="component" value="Unassembled WGS sequence"/>
</dbReference>
<dbReference type="SUPFAM" id="SSF48452">
    <property type="entry name" value="TPR-like"/>
    <property type="match status" value="2"/>
</dbReference>
<dbReference type="Pfam" id="PF17874">
    <property type="entry name" value="TPR_MalT"/>
    <property type="match status" value="1"/>
</dbReference>
<comment type="subcellular location">
    <subcellularLocation>
        <location evidence="1">Cytoplasm</location>
    </subcellularLocation>
</comment>
<dbReference type="GO" id="GO:0005737">
    <property type="term" value="C:cytoplasm"/>
    <property type="evidence" value="ECO:0007669"/>
    <property type="project" value="UniProtKB-SubCell"/>
</dbReference>
<keyword evidence="9" id="KW-1185">Reference proteome</keyword>
<dbReference type="SMART" id="SM00028">
    <property type="entry name" value="TPR"/>
    <property type="match status" value="7"/>
</dbReference>
<evidence type="ECO:0000256" key="4">
    <source>
        <dbReference type="ARBA" id="ARBA00022803"/>
    </source>
</evidence>
<keyword evidence="4" id="KW-0802">TPR repeat</keyword>
<feature type="domain" description="Anaphase-promoting complex subunit 5" evidence="6">
    <location>
        <begin position="77"/>
        <end position="111"/>
    </location>
</feature>
<evidence type="ECO:0000256" key="3">
    <source>
        <dbReference type="ARBA" id="ARBA00022737"/>
    </source>
</evidence>
<reference evidence="8 9" key="1">
    <citation type="submission" date="2014-04" db="EMBL/GenBank/DDBJ databases">
        <authorList>
            <consortium name="DOE Joint Genome Institute"/>
            <person name="Kuo A."/>
            <person name="Girlanda M."/>
            <person name="Perotto S."/>
            <person name="Kohler A."/>
            <person name="Nagy L.G."/>
            <person name="Floudas D."/>
            <person name="Copeland A."/>
            <person name="Barry K.W."/>
            <person name="Cichocki N."/>
            <person name="Veneault-Fourrey C."/>
            <person name="LaButti K."/>
            <person name="Lindquist E.A."/>
            <person name="Lipzen A."/>
            <person name="Lundell T."/>
            <person name="Morin E."/>
            <person name="Murat C."/>
            <person name="Sun H."/>
            <person name="Tunlid A."/>
            <person name="Henrissat B."/>
            <person name="Grigoriev I.V."/>
            <person name="Hibbett D.S."/>
            <person name="Martin F."/>
            <person name="Nordberg H.P."/>
            <person name="Cantor M.N."/>
            <person name="Hua S.X."/>
        </authorList>
    </citation>
    <scope>NUCLEOTIDE SEQUENCE [LARGE SCALE GENOMIC DNA]</scope>
    <source>
        <strain evidence="8 9">MUT 4182</strain>
    </source>
</reference>
<evidence type="ECO:0000256" key="1">
    <source>
        <dbReference type="ARBA" id="ARBA00004496"/>
    </source>
</evidence>
<proteinExistence type="predicted"/>
<protein>
    <recommendedName>
        <fullName evidence="5">Tetratricopeptide repeat protein 29</fullName>
    </recommendedName>
</protein>
<dbReference type="OrthoDB" id="621413at2759"/>
<organism evidence="8 9">
    <name type="scientific">Tulasnella calospora MUT 4182</name>
    <dbReference type="NCBI Taxonomy" id="1051891"/>
    <lineage>
        <taxon>Eukaryota</taxon>
        <taxon>Fungi</taxon>
        <taxon>Dikarya</taxon>
        <taxon>Basidiomycota</taxon>
        <taxon>Agaricomycotina</taxon>
        <taxon>Agaricomycetes</taxon>
        <taxon>Cantharellales</taxon>
        <taxon>Tulasnellaceae</taxon>
        <taxon>Tulasnella</taxon>
    </lineage>
</organism>
<dbReference type="Gene3D" id="1.25.40.10">
    <property type="entry name" value="Tetratricopeptide repeat domain"/>
    <property type="match status" value="2"/>
</dbReference>
<dbReference type="InterPro" id="IPR011990">
    <property type="entry name" value="TPR-like_helical_dom_sf"/>
</dbReference>
<name>A0A0C3Q3Y9_9AGAM</name>
<evidence type="ECO:0000313" key="9">
    <source>
        <dbReference type="Proteomes" id="UP000054248"/>
    </source>
</evidence>
<dbReference type="STRING" id="1051891.A0A0C3Q3Y9"/>
<dbReference type="InterPro" id="IPR026000">
    <property type="entry name" value="Apc5_dom"/>
</dbReference>
<dbReference type="PANTHER" id="PTHR46630">
    <property type="entry name" value="TETRATRICOPEPTIDE REPEAT PROTEIN 29"/>
    <property type="match status" value="1"/>
</dbReference>
<dbReference type="Pfam" id="PF12862">
    <property type="entry name" value="ANAPC5"/>
    <property type="match status" value="1"/>
</dbReference>
<evidence type="ECO:0000256" key="5">
    <source>
        <dbReference type="ARBA" id="ARBA00040665"/>
    </source>
</evidence>
<keyword evidence="3" id="KW-0677">Repeat</keyword>
<accession>A0A0C3Q3Y9</accession>
<dbReference type="InterPro" id="IPR051476">
    <property type="entry name" value="Bac_ResReg_Asp_Phosphatase"/>
</dbReference>
<evidence type="ECO:0000256" key="2">
    <source>
        <dbReference type="ARBA" id="ARBA00022490"/>
    </source>
</evidence>
<gene>
    <name evidence="8" type="ORF">M407DRAFT_244734</name>
</gene>
<keyword evidence="2" id="KW-0963">Cytoplasm</keyword>
<evidence type="ECO:0000259" key="6">
    <source>
        <dbReference type="Pfam" id="PF12862"/>
    </source>
</evidence>
<dbReference type="InterPro" id="IPR019734">
    <property type="entry name" value="TPR_rpt"/>
</dbReference>
<dbReference type="AlphaFoldDB" id="A0A0C3Q3Y9"/>
<feature type="domain" description="MalT-like TPR region" evidence="7">
    <location>
        <begin position="114"/>
        <end position="428"/>
    </location>
</feature>
<dbReference type="HOGENOM" id="CLU_042955_0_0_1"/>
<dbReference type="InterPro" id="IPR041617">
    <property type="entry name" value="TPR_MalT"/>
</dbReference>
<dbReference type="PANTHER" id="PTHR46630:SF1">
    <property type="entry name" value="TETRATRICOPEPTIDE REPEAT PROTEIN 29"/>
    <property type="match status" value="1"/>
</dbReference>
<evidence type="ECO:0000259" key="7">
    <source>
        <dbReference type="Pfam" id="PF17874"/>
    </source>
</evidence>
<evidence type="ECO:0000313" key="8">
    <source>
        <dbReference type="EMBL" id="KIO23540.1"/>
    </source>
</evidence>
<dbReference type="EMBL" id="KN823082">
    <property type="protein sequence ID" value="KIO23540.1"/>
    <property type="molecule type" value="Genomic_DNA"/>
</dbReference>